<dbReference type="InterPro" id="IPR036271">
    <property type="entry name" value="Tet_transcr_reg_TetR-rel_C_sf"/>
</dbReference>
<dbReference type="PANTHER" id="PTHR43479:SF11">
    <property type="entry name" value="ACREF_ENVCD OPERON REPRESSOR-RELATED"/>
    <property type="match status" value="1"/>
</dbReference>
<evidence type="ECO:0000259" key="3">
    <source>
        <dbReference type="PROSITE" id="PS50977"/>
    </source>
</evidence>
<dbReference type="Proteomes" id="UP000320011">
    <property type="component" value="Unassembled WGS sequence"/>
</dbReference>
<name>A0A558CW65_9PSEU</name>
<dbReference type="PANTHER" id="PTHR43479">
    <property type="entry name" value="ACREF/ENVCD OPERON REPRESSOR-RELATED"/>
    <property type="match status" value="1"/>
</dbReference>
<evidence type="ECO:0000313" key="5">
    <source>
        <dbReference type="Proteomes" id="UP000320011"/>
    </source>
</evidence>
<reference evidence="4 5" key="2">
    <citation type="submission" date="2019-08" db="EMBL/GenBank/DDBJ databases">
        <title>Amycolatopsis acidicola sp. nov., isolated from peat swamp forest soil.</title>
        <authorList>
            <person name="Srisuk N."/>
        </authorList>
    </citation>
    <scope>NUCLEOTIDE SEQUENCE [LARGE SCALE GENOMIC DNA]</scope>
    <source>
        <strain evidence="4 5">TBRC 6029</strain>
    </source>
</reference>
<dbReference type="EMBL" id="VJWX01000094">
    <property type="protein sequence ID" value="TVT53000.1"/>
    <property type="molecule type" value="Genomic_DNA"/>
</dbReference>
<feature type="DNA-binding region" description="H-T-H motif" evidence="2">
    <location>
        <begin position="45"/>
        <end position="64"/>
    </location>
</feature>
<dbReference type="PROSITE" id="PS50977">
    <property type="entry name" value="HTH_TETR_2"/>
    <property type="match status" value="1"/>
</dbReference>
<dbReference type="GO" id="GO:0003677">
    <property type="term" value="F:DNA binding"/>
    <property type="evidence" value="ECO:0007669"/>
    <property type="project" value="UniProtKB-UniRule"/>
</dbReference>
<protein>
    <submittedName>
        <fullName evidence="4">TetR/AcrR family transcriptional regulator</fullName>
    </submittedName>
</protein>
<keyword evidence="5" id="KW-1185">Reference proteome</keyword>
<evidence type="ECO:0000256" key="1">
    <source>
        <dbReference type="ARBA" id="ARBA00023125"/>
    </source>
</evidence>
<dbReference type="InterPro" id="IPR050624">
    <property type="entry name" value="HTH-type_Tx_Regulator"/>
</dbReference>
<evidence type="ECO:0000256" key="2">
    <source>
        <dbReference type="PROSITE-ProRule" id="PRU00335"/>
    </source>
</evidence>
<sequence length="212" mass="23544">MTDAPGRPEWASARALRADKGHETRSLLLDAAARVFTRLGYARTTIADITAEAEVSRPTFYAYFETKADVFREVAARVRDEFLAGHEIPDVDVNDPYALGRASAEAFLAAHAANHELLTVIEHQAITDERIREIWQEITRRPTRRVARYVERLAKAGKADPAATPAVVAEAITGIFARFARQVPADREGFERLVDELTAIYLRILGVDRASG</sequence>
<dbReference type="SUPFAM" id="SSF48498">
    <property type="entry name" value="Tetracyclin repressor-like, C-terminal domain"/>
    <property type="match status" value="1"/>
</dbReference>
<keyword evidence="1 2" id="KW-0238">DNA-binding</keyword>
<dbReference type="AlphaFoldDB" id="A0A558CW65"/>
<dbReference type="InterPro" id="IPR001647">
    <property type="entry name" value="HTH_TetR"/>
</dbReference>
<reference evidence="4 5" key="1">
    <citation type="submission" date="2019-07" db="EMBL/GenBank/DDBJ databases">
        <authorList>
            <person name="Duangmal K."/>
            <person name="Teo W.F.A."/>
        </authorList>
    </citation>
    <scope>NUCLEOTIDE SEQUENCE [LARGE SCALE GENOMIC DNA]</scope>
    <source>
        <strain evidence="4 5">TBRC 6029</strain>
    </source>
</reference>
<dbReference type="Gene3D" id="1.10.10.60">
    <property type="entry name" value="Homeodomain-like"/>
    <property type="match status" value="1"/>
</dbReference>
<dbReference type="PROSITE" id="PS01081">
    <property type="entry name" value="HTH_TETR_1"/>
    <property type="match status" value="1"/>
</dbReference>
<proteinExistence type="predicted"/>
<dbReference type="Pfam" id="PF00440">
    <property type="entry name" value="TetR_N"/>
    <property type="match status" value="1"/>
</dbReference>
<evidence type="ECO:0000313" key="4">
    <source>
        <dbReference type="EMBL" id="TVT53000.1"/>
    </source>
</evidence>
<gene>
    <name evidence="4" type="ORF">FNH05_12315</name>
</gene>
<comment type="caution">
    <text evidence="4">The sequence shown here is derived from an EMBL/GenBank/DDBJ whole genome shotgun (WGS) entry which is preliminary data.</text>
</comment>
<dbReference type="PRINTS" id="PR00455">
    <property type="entry name" value="HTHTETR"/>
</dbReference>
<dbReference type="Gene3D" id="1.10.357.10">
    <property type="entry name" value="Tetracycline Repressor, domain 2"/>
    <property type="match status" value="1"/>
</dbReference>
<organism evidence="4 5">
    <name type="scientific">Amycolatopsis rhizosphaerae</name>
    <dbReference type="NCBI Taxonomy" id="2053003"/>
    <lineage>
        <taxon>Bacteria</taxon>
        <taxon>Bacillati</taxon>
        <taxon>Actinomycetota</taxon>
        <taxon>Actinomycetes</taxon>
        <taxon>Pseudonocardiales</taxon>
        <taxon>Pseudonocardiaceae</taxon>
        <taxon>Amycolatopsis</taxon>
    </lineage>
</organism>
<dbReference type="InterPro" id="IPR009057">
    <property type="entry name" value="Homeodomain-like_sf"/>
</dbReference>
<dbReference type="RefSeq" id="WP_144587578.1">
    <property type="nucleotide sequence ID" value="NZ_VJWX01000094.1"/>
</dbReference>
<dbReference type="OrthoDB" id="5112469at2"/>
<accession>A0A558CW65</accession>
<feature type="domain" description="HTH tetR-type" evidence="3">
    <location>
        <begin position="22"/>
        <end position="82"/>
    </location>
</feature>
<dbReference type="InterPro" id="IPR023772">
    <property type="entry name" value="DNA-bd_HTH_TetR-type_CS"/>
</dbReference>
<dbReference type="SUPFAM" id="SSF46689">
    <property type="entry name" value="Homeodomain-like"/>
    <property type="match status" value="1"/>
</dbReference>